<name>A0A5N6KDP8_MONLA</name>
<feature type="region of interest" description="Disordered" evidence="1">
    <location>
        <begin position="415"/>
        <end position="463"/>
    </location>
</feature>
<evidence type="ECO:0000313" key="2">
    <source>
        <dbReference type="EMBL" id="KAB8301495.1"/>
    </source>
</evidence>
<evidence type="ECO:0000256" key="1">
    <source>
        <dbReference type="SAM" id="MobiDB-lite"/>
    </source>
</evidence>
<dbReference type="AlphaFoldDB" id="A0A5N6KDP8"/>
<feature type="region of interest" description="Disordered" evidence="1">
    <location>
        <begin position="354"/>
        <end position="394"/>
    </location>
</feature>
<accession>A0A5N6KDP8</accession>
<comment type="caution">
    <text evidence="2">The sequence shown here is derived from an EMBL/GenBank/DDBJ whole genome shotgun (WGS) entry which is preliminary data.</text>
</comment>
<dbReference type="OrthoDB" id="310217at2759"/>
<dbReference type="Proteomes" id="UP000326757">
    <property type="component" value="Unassembled WGS sequence"/>
</dbReference>
<feature type="compositionally biased region" description="Basic and acidic residues" evidence="1">
    <location>
        <begin position="433"/>
        <end position="463"/>
    </location>
</feature>
<organism evidence="2 3">
    <name type="scientific">Monilinia laxa</name>
    <name type="common">Brown rot fungus</name>
    <name type="synonym">Sclerotinia laxa</name>
    <dbReference type="NCBI Taxonomy" id="61186"/>
    <lineage>
        <taxon>Eukaryota</taxon>
        <taxon>Fungi</taxon>
        <taxon>Dikarya</taxon>
        <taxon>Ascomycota</taxon>
        <taxon>Pezizomycotina</taxon>
        <taxon>Leotiomycetes</taxon>
        <taxon>Helotiales</taxon>
        <taxon>Sclerotiniaceae</taxon>
        <taxon>Monilinia</taxon>
    </lineage>
</organism>
<evidence type="ECO:0000313" key="3">
    <source>
        <dbReference type="Proteomes" id="UP000326757"/>
    </source>
</evidence>
<reference evidence="2 3" key="1">
    <citation type="submission" date="2019-06" db="EMBL/GenBank/DDBJ databases">
        <title>Genome Sequence of the Brown Rot Fungal Pathogen Monilinia laxa.</title>
        <authorList>
            <person name="De Miccolis Angelini R.M."/>
            <person name="Landi L."/>
            <person name="Abate D."/>
            <person name="Pollastro S."/>
            <person name="Romanazzi G."/>
            <person name="Faretra F."/>
        </authorList>
    </citation>
    <scope>NUCLEOTIDE SEQUENCE [LARGE SCALE GENOMIC DNA]</scope>
    <source>
        <strain evidence="2 3">Mlax316</strain>
    </source>
</reference>
<sequence>MGTAGDGNVLNNLRYGTHSNVWQLGLIIWRMIHCTEWCEDGDEDKPYGIIPEVAWKDYKNRVGPPGRFVLKLYAVSNTWLGLTDEEGGVHTLATQDDINYYNGEYDDIPPGHYDYKDMPEAEKNMNKRRVEIENRARARFRDSRLYSDELHKLVMDCLIVQQESRIHVEELYRATKRFKELWAEKVGLQAPLPYFPEPTVKDAKLPPPWNDLNREQGGGLGRPVPEYLESHELGVDDLFHATTQYEKAAMVRLWARRNPIDNPSDDDIRQALGVIDRNARHFITYNTTTGQYRGQRNRPVYEIPEAFPGGDFIKYDRTDEDDGYYGGGRGYGGGGGDLGHPSPQQKLLGIANPDPDSDAIPDHLKNVQSTPEHMKARYSKDTPPELRGGVPKAAGDLGGGLGGFVRMEVEKERLDQELGDQLRSRSGSSLPHRGADQRRERKKAQAELEAREREREQDEEERLRNWPVFPTGLQKSIDEALITHALELPELQNSVLFCTVTERQLMKEMLTEKETGVPVEDMKLMGNDRLTVFREFEDEELRSVICGVEIFPLITPEGLSTNNMHIFLYSTISNKR</sequence>
<feature type="compositionally biased region" description="Basic and acidic residues" evidence="1">
    <location>
        <begin position="372"/>
        <end position="384"/>
    </location>
</feature>
<dbReference type="EMBL" id="VIGI01000004">
    <property type="protein sequence ID" value="KAB8301495.1"/>
    <property type="molecule type" value="Genomic_DNA"/>
</dbReference>
<gene>
    <name evidence="2" type="ORF">EYC80_003349</name>
</gene>
<protein>
    <recommendedName>
        <fullName evidence="4">Protein kinase domain-containing protein</fullName>
    </recommendedName>
</protein>
<evidence type="ECO:0008006" key="4">
    <source>
        <dbReference type="Google" id="ProtNLM"/>
    </source>
</evidence>
<proteinExistence type="predicted"/>
<keyword evidence="3" id="KW-1185">Reference proteome</keyword>